<dbReference type="Pfam" id="PF13359">
    <property type="entry name" value="DDE_Tnp_4"/>
    <property type="match status" value="1"/>
</dbReference>
<evidence type="ECO:0000259" key="8">
    <source>
        <dbReference type="Pfam" id="PF13359"/>
    </source>
</evidence>
<organism evidence="9 10">
    <name type="scientific">Molorchus minor</name>
    <dbReference type="NCBI Taxonomy" id="1323400"/>
    <lineage>
        <taxon>Eukaryota</taxon>
        <taxon>Metazoa</taxon>
        <taxon>Ecdysozoa</taxon>
        <taxon>Arthropoda</taxon>
        <taxon>Hexapoda</taxon>
        <taxon>Insecta</taxon>
        <taxon>Pterygota</taxon>
        <taxon>Neoptera</taxon>
        <taxon>Endopterygota</taxon>
        <taxon>Coleoptera</taxon>
        <taxon>Polyphaga</taxon>
        <taxon>Cucujiformia</taxon>
        <taxon>Chrysomeloidea</taxon>
        <taxon>Cerambycidae</taxon>
        <taxon>Lamiinae</taxon>
        <taxon>Monochamini</taxon>
        <taxon>Molorchus</taxon>
    </lineage>
</organism>
<keyword evidence="10" id="KW-1185">Reference proteome</keyword>
<proteinExistence type="inferred from homology"/>
<sequence>MLLIFYNRKEHHSIILQAVCDDKRIFTDVFIGMPGRVHDARVFRNSPLYNRLIGNPPPHLLPPAQHLLGDAAYPLLPNLLKPLRDNGHLNEIQLRFNQILSAQRSVIERAFALLKGKWRRLKYIDMSLSEEIPNVILAACILHNFVLNREMVDSDDEDEEEFNNVNIEANDRDNDFEDADNGTIKRNYIATLL</sequence>
<comment type="caution">
    <text evidence="9">The sequence shown here is derived from an EMBL/GenBank/DDBJ whole genome shotgun (WGS) entry which is preliminary data.</text>
</comment>
<keyword evidence="4" id="KW-0540">Nuclease</keyword>
<gene>
    <name evidence="9" type="ORF">NQ317_011995</name>
</gene>
<name>A0ABQ9JAF6_9CUCU</name>
<comment type="subcellular location">
    <subcellularLocation>
        <location evidence="2">Nucleus</location>
    </subcellularLocation>
</comment>
<evidence type="ECO:0000313" key="9">
    <source>
        <dbReference type="EMBL" id="KAJ8975166.1"/>
    </source>
</evidence>
<evidence type="ECO:0000256" key="4">
    <source>
        <dbReference type="ARBA" id="ARBA00022722"/>
    </source>
</evidence>
<evidence type="ECO:0000256" key="3">
    <source>
        <dbReference type="ARBA" id="ARBA00006958"/>
    </source>
</evidence>
<evidence type="ECO:0000256" key="5">
    <source>
        <dbReference type="ARBA" id="ARBA00022723"/>
    </source>
</evidence>
<accession>A0ABQ9JAF6</accession>
<evidence type="ECO:0000256" key="1">
    <source>
        <dbReference type="ARBA" id="ARBA00001968"/>
    </source>
</evidence>
<dbReference type="Proteomes" id="UP001162164">
    <property type="component" value="Unassembled WGS sequence"/>
</dbReference>
<feature type="domain" description="DDE Tnp4" evidence="8">
    <location>
        <begin position="4"/>
        <end position="144"/>
    </location>
</feature>
<comment type="similarity">
    <text evidence="3">Belongs to the HARBI1 family.</text>
</comment>
<dbReference type="InterPro" id="IPR045249">
    <property type="entry name" value="HARBI1-like"/>
</dbReference>
<reference evidence="9" key="1">
    <citation type="journal article" date="2023" name="Insect Mol. Biol.">
        <title>Genome sequencing provides insights into the evolution of gene families encoding plant cell wall-degrading enzymes in longhorned beetles.</title>
        <authorList>
            <person name="Shin N.R."/>
            <person name="Okamura Y."/>
            <person name="Kirsch R."/>
            <person name="Pauchet Y."/>
        </authorList>
    </citation>
    <scope>NUCLEOTIDE SEQUENCE</scope>
    <source>
        <strain evidence="9">MMC_N1</strain>
    </source>
</reference>
<dbReference type="PANTHER" id="PTHR22930">
    <property type="match status" value="1"/>
</dbReference>
<dbReference type="EMBL" id="JAPWTJ010000864">
    <property type="protein sequence ID" value="KAJ8975166.1"/>
    <property type="molecule type" value="Genomic_DNA"/>
</dbReference>
<keyword evidence="6" id="KW-0378">Hydrolase</keyword>
<evidence type="ECO:0000313" key="10">
    <source>
        <dbReference type="Proteomes" id="UP001162164"/>
    </source>
</evidence>
<comment type="cofactor">
    <cofactor evidence="1">
        <name>a divalent metal cation</name>
        <dbReference type="ChEBI" id="CHEBI:60240"/>
    </cofactor>
</comment>
<evidence type="ECO:0000256" key="7">
    <source>
        <dbReference type="ARBA" id="ARBA00023242"/>
    </source>
</evidence>
<dbReference type="InterPro" id="IPR027806">
    <property type="entry name" value="HARBI1_dom"/>
</dbReference>
<keyword evidence="7" id="KW-0539">Nucleus</keyword>
<protein>
    <recommendedName>
        <fullName evidence="8">DDE Tnp4 domain-containing protein</fullName>
    </recommendedName>
</protein>
<dbReference type="PANTHER" id="PTHR22930:SF292">
    <property type="entry name" value="DDE TNP4 DOMAIN-CONTAINING PROTEIN"/>
    <property type="match status" value="1"/>
</dbReference>
<evidence type="ECO:0000256" key="6">
    <source>
        <dbReference type="ARBA" id="ARBA00022801"/>
    </source>
</evidence>
<evidence type="ECO:0000256" key="2">
    <source>
        <dbReference type="ARBA" id="ARBA00004123"/>
    </source>
</evidence>
<keyword evidence="5" id="KW-0479">Metal-binding</keyword>